<dbReference type="SMART" id="SM00388">
    <property type="entry name" value="HisKA"/>
    <property type="match status" value="1"/>
</dbReference>
<dbReference type="PANTHER" id="PTHR43711:SF26">
    <property type="entry name" value="SENSOR HISTIDINE KINASE RCSC"/>
    <property type="match status" value="1"/>
</dbReference>
<dbReference type="Gene3D" id="2.130.10.10">
    <property type="entry name" value="YVTN repeat-like/Quinoprotein amine dehydrogenase"/>
    <property type="match status" value="2"/>
</dbReference>
<comment type="caution">
    <text evidence="10">The sequence shown here is derived from an EMBL/GenBank/DDBJ whole genome shotgun (WGS) entry which is preliminary data.</text>
</comment>
<dbReference type="InterPro" id="IPR005467">
    <property type="entry name" value="His_kinase_dom"/>
</dbReference>
<proteinExistence type="predicted"/>
<feature type="coiled-coil region" evidence="7">
    <location>
        <begin position="817"/>
        <end position="876"/>
    </location>
</feature>
<keyword evidence="5" id="KW-0418">Kinase</keyword>
<evidence type="ECO:0000256" key="2">
    <source>
        <dbReference type="ARBA" id="ARBA00012438"/>
    </source>
</evidence>
<dbReference type="EC" id="2.7.13.3" evidence="2"/>
<evidence type="ECO:0000313" key="11">
    <source>
        <dbReference type="Proteomes" id="UP000721861"/>
    </source>
</evidence>
<evidence type="ECO:0000256" key="1">
    <source>
        <dbReference type="ARBA" id="ARBA00000085"/>
    </source>
</evidence>
<dbReference type="SMART" id="SM00387">
    <property type="entry name" value="HATPase_c"/>
    <property type="match status" value="1"/>
</dbReference>
<dbReference type="InterPro" id="IPR011123">
    <property type="entry name" value="Y_Y_Y"/>
</dbReference>
<evidence type="ECO:0000256" key="4">
    <source>
        <dbReference type="ARBA" id="ARBA00022679"/>
    </source>
</evidence>
<dbReference type="InterPro" id="IPR004358">
    <property type="entry name" value="Sig_transdc_His_kin-like_C"/>
</dbReference>
<dbReference type="Proteomes" id="UP000721861">
    <property type="component" value="Unassembled WGS sequence"/>
</dbReference>
<comment type="catalytic activity">
    <reaction evidence="1">
        <text>ATP + protein L-histidine = ADP + protein N-phospho-L-histidine.</text>
        <dbReference type="EC" id="2.7.13.3"/>
    </reaction>
</comment>
<evidence type="ECO:0000256" key="7">
    <source>
        <dbReference type="SAM" id="Coils"/>
    </source>
</evidence>
<evidence type="ECO:0000256" key="5">
    <source>
        <dbReference type="ARBA" id="ARBA00022777"/>
    </source>
</evidence>
<dbReference type="InterPro" id="IPR003661">
    <property type="entry name" value="HisK_dim/P_dom"/>
</dbReference>
<dbReference type="PROSITE" id="PS50109">
    <property type="entry name" value="HIS_KIN"/>
    <property type="match status" value="1"/>
</dbReference>
<dbReference type="SUPFAM" id="SSF47384">
    <property type="entry name" value="Homodimeric domain of signal transducing histidine kinase"/>
    <property type="match status" value="1"/>
</dbReference>
<evidence type="ECO:0000256" key="6">
    <source>
        <dbReference type="ARBA" id="ARBA00023012"/>
    </source>
</evidence>
<dbReference type="CDD" id="cd16922">
    <property type="entry name" value="HATPase_EvgS-ArcB-TorS-like"/>
    <property type="match status" value="1"/>
</dbReference>
<dbReference type="InterPro" id="IPR015943">
    <property type="entry name" value="WD40/YVTN_repeat-like_dom_sf"/>
</dbReference>
<dbReference type="Pfam" id="PF07495">
    <property type="entry name" value="Y_Y_Y"/>
    <property type="match status" value="1"/>
</dbReference>
<dbReference type="SUPFAM" id="SSF50998">
    <property type="entry name" value="Quinoprotein alcohol dehydrogenase-like"/>
    <property type="match status" value="1"/>
</dbReference>
<dbReference type="PRINTS" id="PR00344">
    <property type="entry name" value="BCTRLSENSOR"/>
</dbReference>
<dbReference type="SUPFAM" id="SSF63829">
    <property type="entry name" value="Calcium-dependent phosphotriesterase"/>
    <property type="match status" value="1"/>
</dbReference>
<keyword evidence="8" id="KW-1133">Transmembrane helix</keyword>
<dbReference type="Gene3D" id="1.10.287.130">
    <property type="match status" value="1"/>
</dbReference>
<sequence>MKRIVFGVILLVVIFNGLVAQGFAFENYGVDHGLEHPFIECVAQDSTGYVWIGTSEGLYLYDGNFFDGFRHQPDDSTSISDNLINALYVDPNKDFLWIGTRFGGVNKLNLKTFKAEQIQRPVDEEHKSGIGTVQTLSRFNDWLFIGTEENGLQAYNLNSSTFIDFTFTDRQQSFEVLDLQHNNEILYVATHSGIFYYPLEGLDEQNHHLRKLTSYKGGKHVNSISFLDDTSLLACSSSMLVKYDIRKHATTVIHEKLPENEMLTRHLVDGHGNIWVGTYGDGLLQLNGDGKLLNWHKAIDRDNALVNNWVTSLCYSPRHKVLWVGTKDGFSEYSEDKLRFRHIQTSSQKGRMTDNVFFLFKDSKKRYWWWTHTELLIKEGEADSKVFDLVNSHGVNKDTVNCGYEDKYQNMWLGTYEGLLKVDLNKNTYKRLLFQKEGSDHKQLNVIYAVIPGNNALWLVSFGGVIHLKKSGKYTVYPFPDYGEQNGLRTTTACFDTKGILWIGNKDGTLISFNPVDKSFKRFSSTIVNQQGNVRMNAIMDLHVQNDSTIFLATYGMGLLSFNTLKQEFSQVLDSELLTTNIYSIHEDAQGYLWMNNNSQIIRYNCEDKSLLSFGKYDGIMCREFNQTSHFQGKDGTILMGGFGGFVEYNPNTFRYNTSIPEVDLGSYSVYDDREVIGGQVYTNWEYFGEDTLTIRTGHKPISFYATVFNYQNSYRNMVAWQLEGYETTWDTLMSFNSKTYLSIPEGKYVLRVKGSNNDQVWNNEGDSMVLIVKPTFINSRLFKGLVVLLAAIAIYLMYITRIRYLTSQRKRLEAKVLERTQQLQQVNHDLEESREEILNQKKELERHRYYLEDLVNERTTDLESAKQKAEEADRLKTAFLANLSHEIRTPMNSIIGFSTLLASDVYNESERKEFANVVQKSSDSLLVLINDIIDISRIETGQILLVKKWVDIYSICKEAYKSLELNVSEGVSYLLDISVEESELMVHTDGERLKQVIINLLNNAIKFTTQGHVKFKVRTGEQALALLNGSIDRALVPEQIVLFAVEDSGIGISKEQHEEIFSPFQKVQNGKDIHGGIGLGLSIVRQLVEMLGGKVWLKSDLNEGTTFYFYIPQQHESNMLKTKS</sequence>
<dbReference type="PANTHER" id="PTHR43711">
    <property type="entry name" value="TWO-COMPONENT HISTIDINE KINASE"/>
    <property type="match status" value="1"/>
</dbReference>
<keyword evidence="8" id="KW-0472">Membrane</keyword>
<evidence type="ECO:0000256" key="3">
    <source>
        <dbReference type="ARBA" id="ARBA00022553"/>
    </source>
</evidence>
<evidence type="ECO:0000259" key="9">
    <source>
        <dbReference type="PROSITE" id="PS50109"/>
    </source>
</evidence>
<evidence type="ECO:0000256" key="8">
    <source>
        <dbReference type="SAM" id="Phobius"/>
    </source>
</evidence>
<protein>
    <recommendedName>
        <fullName evidence="2">histidine kinase</fullName>
        <ecNumber evidence="2">2.7.13.3</ecNumber>
    </recommendedName>
</protein>
<dbReference type="InterPro" id="IPR011047">
    <property type="entry name" value="Quinoprotein_ADH-like_sf"/>
</dbReference>
<dbReference type="InterPro" id="IPR003594">
    <property type="entry name" value="HATPase_dom"/>
</dbReference>
<dbReference type="InterPro" id="IPR013783">
    <property type="entry name" value="Ig-like_fold"/>
</dbReference>
<keyword evidence="7" id="KW-0175">Coiled coil</keyword>
<dbReference type="Gene3D" id="2.60.40.10">
    <property type="entry name" value="Immunoglobulins"/>
    <property type="match status" value="1"/>
</dbReference>
<keyword evidence="3" id="KW-0597">Phosphoprotein</keyword>
<feature type="transmembrane region" description="Helical" evidence="8">
    <location>
        <begin position="782"/>
        <end position="801"/>
    </location>
</feature>
<dbReference type="CDD" id="cd00082">
    <property type="entry name" value="HisKA"/>
    <property type="match status" value="1"/>
</dbReference>
<dbReference type="RefSeq" id="WP_212230625.1">
    <property type="nucleotide sequence ID" value="NZ_JAGUCN010000027.1"/>
</dbReference>
<keyword evidence="11" id="KW-1185">Reference proteome</keyword>
<keyword evidence="4" id="KW-0808">Transferase</keyword>
<keyword evidence="6" id="KW-0902">Two-component regulatory system</keyword>
<name>A0ABS5KEH4_9BACT</name>
<dbReference type="InterPro" id="IPR050736">
    <property type="entry name" value="Sensor_HK_Regulatory"/>
</dbReference>
<organism evidence="10 11">
    <name type="scientific">Carboxylicivirga mesophila</name>
    <dbReference type="NCBI Taxonomy" id="1166478"/>
    <lineage>
        <taxon>Bacteria</taxon>
        <taxon>Pseudomonadati</taxon>
        <taxon>Bacteroidota</taxon>
        <taxon>Bacteroidia</taxon>
        <taxon>Marinilabiliales</taxon>
        <taxon>Marinilabiliaceae</taxon>
        <taxon>Carboxylicivirga</taxon>
    </lineage>
</organism>
<dbReference type="SUPFAM" id="SSF55874">
    <property type="entry name" value="ATPase domain of HSP90 chaperone/DNA topoisomerase II/histidine kinase"/>
    <property type="match status" value="1"/>
</dbReference>
<dbReference type="Pfam" id="PF00512">
    <property type="entry name" value="HisKA"/>
    <property type="match status" value="1"/>
</dbReference>
<dbReference type="Pfam" id="PF02518">
    <property type="entry name" value="HATPase_c"/>
    <property type="match status" value="1"/>
</dbReference>
<dbReference type="InterPro" id="IPR036890">
    <property type="entry name" value="HATPase_C_sf"/>
</dbReference>
<dbReference type="EMBL" id="JAGUCN010000027">
    <property type="protein sequence ID" value="MBS2213448.1"/>
    <property type="molecule type" value="Genomic_DNA"/>
</dbReference>
<evidence type="ECO:0000313" key="10">
    <source>
        <dbReference type="EMBL" id="MBS2213448.1"/>
    </source>
</evidence>
<dbReference type="Gene3D" id="3.30.565.10">
    <property type="entry name" value="Histidine kinase-like ATPase, C-terminal domain"/>
    <property type="match status" value="1"/>
</dbReference>
<keyword evidence="8" id="KW-0812">Transmembrane</keyword>
<feature type="domain" description="Histidine kinase" evidence="9">
    <location>
        <begin position="883"/>
        <end position="1116"/>
    </location>
</feature>
<accession>A0ABS5KEH4</accession>
<dbReference type="InterPro" id="IPR036097">
    <property type="entry name" value="HisK_dim/P_sf"/>
</dbReference>
<gene>
    <name evidence="10" type="ORF">KEM09_18710</name>
</gene>
<reference evidence="10 11" key="1">
    <citation type="journal article" date="2014" name="Int. J. Syst. Evol. Microbiol.">
        <title>Carboxylicivirga gen. nov. in the family Marinilabiliaceae with two novel species, Carboxylicivirga mesophila sp. nov. and Carboxylicivirga taeanensis sp. nov., and reclassification of Cytophaga fermentans as Saccharicrinis fermentans gen. nov., comb. nov.</title>
        <authorList>
            <person name="Yang S.H."/>
            <person name="Seo H.S."/>
            <person name="Woo J.H."/>
            <person name="Oh H.M."/>
            <person name="Jang H."/>
            <person name="Lee J.H."/>
            <person name="Kim S.J."/>
            <person name="Kwon K.K."/>
        </authorList>
    </citation>
    <scope>NUCLEOTIDE SEQUENCE [LARGE SCALE GENOMIC DNA]</scope>
    <source>
        <strain evidence="10 11">JCM 18290</strain>
    </source>
</reference>